<proteinExistence type="inferred from homology"/>
<organism evidence="7 8">
    <name type="scientific">Sphingomonas ginsenosidivorax</name>
    <dbReference type="NCBI Taxonomy" id="862135"/>
    <lineage>
        <taxon>Bacteria</taxon>
        <taxon>Pseudomonadati</taxon>
        <taxon>Pseudomonadota</taxon>
        <taxon>Alphaproteobacteria</taxon>
        <taxon>Sphingomonadales</taxon>
        <taxon>Sphingomonadaceae</taxon>
        <taxon>Sphingomonas</taxon>
    </lineage>
</organism>
<name>A0A5C6UE53_9SPHN</name>
<protein>
    <submittedName>
        <fullName evidence="7">NAD(P)/FAD-dependent oxidoreductase</fullName>
    </submittedName>
</protein>
<evidence type="ECO:0000256" key="2">
    <source>
        <dbReference type="ARBA" id="ARBA00010139"/>
    </source>
</evidence>
<keyword evidence="5" id="KW-0521">NADP</keyword>
<dbReference type="InterPro" id="IPR020946">
    <property type="entry name" value="Flavin_mOase-like"/>
</dbReference>
<dbReference type="AlphaFoldDB" id="A0A5C6UE53"/>
<dbReference type="RefSeq" id="WP_147080226.1">
    <property type="nucleotide sequence ID" value="NZ_VOQR01000001.1"/>
</dbReference>
<dbReference type="PANTHER" id="PTHR43098:SF2">
    <property type="entry name" value="FAD-BINDING MONOOXYGENASE AUSB-RELATED"/>
    <property type="match status" value="1"/>
</dbReference>
<keyword evidence="3" id="KW-0285">Flavoprotein</keyword>
<comment type="caution">
    <text evidence="7">The sequence shown here is derived from an EMBL/GenBank/DDBJ whole genome shotgun (WGS) entry which is preliminary data.</text>
</comment>
<accession>A0A5C6UE53</accession>
<dbReference type="InterPro" id="IPR036188">
    <property type="entry name" value="FAD/NAD-bd_sf"/>
</dbReference>
<dbReference type="PANTHER" id="PTHR43098">
    <property type="entry name" value="L-ORNITHINE N(5)-MONOOXYGENASE-RELATED"/>
    <property type="match status" value="1"/>
</dbReference>
<dbReference type="OrthoDB" id="312624at2"/>
<dbReference type="PRINTS" id="PR00411">
    <property type="entry name" value="PNDRDTASEI"/>
</dbReference>
<comment type="cofactor">
    <cofactor evidence="1">
        <name>FAD</name>
        <dbReference type="ChEBI" id="CHEBI:57692"/>
    </cofactor>
</comment>
<evidence type="ECO:0000313" key="8">
    <source>
        <dbReference type="Proteomes" id="UP000321250"/>
    </source>
</evidence>
<evidence type="ECO:0000256" key="1">
    <source>
        <dbReference type="ARBA" id="ARBA00001974"/>
    </source>
</evidence>
<comment type="similarity">
    <text evidence="2">Belongs to the FAD-binding monooxygenase family.</text>
</comment>
<evidence type="ECO:0000256" key="5">
    <source>
        <dbReference type="ARBA" id="ARBA00022857"/>
    </source>
</evidence>
<dbReference type="InterPro" id="IPR050775">
    <property type="entry name" value="FAD-binding_Monooxygenases"/>
</dbReference>
<keyword evidence="6" id="KW-0560">Oxidoreductase</keyword>
<dbReference type="Proteomes" id="UP000321250">
    <property type="component" value="Unassembled WGS sequence"/>
</dbReference>
<evidence type="ECO:0000256" key="4">
    <source>
        <dbReference type="ARBA" id="ARBA00022827"/>
    </source>
</evidence>
<dbReference type="EMBL" id="VOQR01000001">
    <property type="protein sequence ID" value="TXC70228.1"/>
    <property type="molecule type" value="Genomic_DNA"/>
</dbReference>
<evidence type="ECO:0000313" key="7">
    <source>
        <dbReference type="EMBL" id="TXC70228.1"/>
    </source>
</evidence>
<keyword evidence="4" id="KW-0274">FAD</keyword>
<evidence type="ECO:0000256" key="6">
    <source>
        <dbReference type="ARBA" id="ARBA00023002"/>
    </source>
</evidence>
<dbReference type="SUPFAM" id="SSF51905">
    <property type="entry name" value="FAD/NAD(P)-binding domain"/>
    <property type="match status" value="1"/>
</dbReference>
<dbReference type="Gene3D" id="3.50.50.60">
    <property type="entry name" value="FAD/NAD(P)-binding domain"/>
    <property type="match status" value="3"/>
</dbReference>
<dbReference type="GO" id="GO:0050661">
    <property type="term" value="F:NADP binding"/>
    <property type="evidence" value="ECO:0007669"/>
    <property type="project" value="InterPro"/>
</dbReference>
<dbReference type="Pfam" id="PF00743">
    <property type="entry name" value="FMO-like"/>
    <property type="match status" value="1"/>
</dbReference>
<sequence length="619" mass="69744">MTCLPTQTPSADEIDIAALKAKYAHERDKRIRTEGQEQYARPTGDVIEDYVTDPHMPVTPRDAISEEIDVVVLGAGWSGIMAAYNLVKQGMTDFRIVDTAGDFGGVWYWNRYPGIQCDNESYIYLPLLEETGFMPSRKFADGREIQRYARSIAETFGFADKALFHTQTRGLRWDAEIDRWRVTTNRGDDLRARFVIVASGVLNMPKLPAVSGMDRFNGRMFHSARWDYGYTGGSYENPVLDRLADKRVAIVGTGATAIQIVPYLARYAKKLYVVQRTPSSVDERPNPPTDPDWAAGLPAGWQRARQANFHRAAMEAFHPGDEDLICDIWTEISRNLAAEMAAEGWPALTPEQFMAKRDVVEFRVMERLRRRVDDLVEDPATAEALKPYYRFLCKRPLSSDEYYPAFNRPNVELVDVSLTKGLEAMTEKGFVANGKDYEVDCIIFASGFEVTSDLERRWGIDVIQGRDGASIYDHWRDGPRTFHGVMTAGFPNQFYMGYIQGGLNASVTEQNGRQGYHIAHIIAEALKRGTPVVEPTQTAMDAYVAHFEGNEIDTSAFSRECTPSYFNNEGEGDGKAKWRLFRAYAPGWDAFQTLLTVWRDQGDMEGLSLRAPVAGSHGR</sequence>
<dbReference type="GO" id="GO:0050660">
    <property type="term" value="F:flavin adenine dinucleotide binding"/>
    <property type="evidence" value="ECO:0007669"/>
    <property type="project" value="InterPro"/>
</dbReference>
<dbReference type="GO" id="GO:0004499">
    <property type="term" value="F:N,N-dimethylaniline monooxygenase activity"/>
    <property type="evidence" value="ECO:0007669"/>
    <property type="project" value="InterPro"/>
</dbReference>
<gene>
    <name evidence="7" type="ORF">FSB78_04155</name>
</gene>
<reference evidence="7 8" key="1">
    <citation type="journal article" date="2013" name="Antonie Van Leeuwenhoek">
        <title>Sphingomonas ginsenosidivorax sp. nov., with the ability to transform ginsenosides.</title>
        <authorList>
            <person name="Jin X.F."/>
            <person name="Kim J.K."/>
            <person name="Liu Q.M."/>
            <person name="Kang M.S."/>
            <person name="He D."/>
            <person name="Jin F.X."/>
            <person name="Kim S.C."/>
            <person name="Im W.T."/>
        </authorList>
    </citation>
    <scope>NUCLEOTIDE SEQUENCE [LARGE SCALE GENOMIC DNA]</scope>
    <source>
        <strain evidence="7 8">KHI67</strain>
    </source>
</reference>
<evidence type="ECO:0000256" key="3">
    <source>
        <dbReference type="ARBA" id="ARBA00022630"/>
    </source>
</evidence>
<keyword evidence="8" id="KW-1185">Reference proteome</keyword>